<dbReference type="InterPro" id="IPR044759">
    <property type="entry name" value="bZIP_RF2"/>
</dbReference>
<protein>
    <submittedName>
        <fullName evidence="5">Magnesium transporter MRS2-4</fullName>
    </submittedName>
</protein>
<keyword evidence="2" id="KW-0175">Coiled coil</keyword>
<dbReference type="FunFam" id="2.40.128.330:FF:000001">
    <property type="entry name" value="Magnesium transporter MRS2-1"/>
    <property type="match status" value="1"/>
</dbReference>
<dbReference type="InterPro" id="IPR039204">
    <property type="entry name" value="MRS2-like"/>
</dbReference>
<dbReference type="PANTHER" id="PTHR46835">
    <property type="entry name" value="BASIC-LEUCINE ZIPPER (BZIP) TRANSCRIPTION FACTOR FAMILY PROTEIN-RELATED"/>
    <property type="match status" value="1"/>
</dbReference>
<name>A0AAV6NM81_9ROSI</name>
<dbReference type="AlphaFoldDB" id="A0AAV6NM81"/>
<feature type="compositionally biased region" description="Gly residues" evidence="3">
    <location>
        <begin position="48"/>
        <end position="62"/>
    </location>
</feature>
<dbReference type="InterPro" id="IPR044797">
    <property type="entry name" value="At4g06598-like"/>
</dbReference>
<dbReference type="GO" id="GO:0003700">
    <property type="term" value="F:DNA-binding transcription factor activity"/>
    <property type="evidence" value="ECO:0007669"/>
    <property type="project" value="InterPro"/>
</dbReference>
<proteinExistence type="inferred from homology"/>
<evidence type="ECO:0000256" key="3">
    <source>
        <dbReference type="SAM" id="MobiDB-lite"/>
    </source>
</evidence>
<dbReference type="CDD" id="cd12823">
    <property type="entry name" value="Mrs2_Mfm1p-like"/>
    <property type="match status" value="1"/>
</dbReference>
<feature type="region of interest" description="Disordered" evidence="3">
    <location>
        <begin position="771"/>
        <end position="821"/>
    </location>
</feature>
<dbReference type="PANTHER" id="PTHR46835:SF3">
    <property type="entry name" value="BASIC-LEUCINE ZIPPER (BZIP) TRANSCRIPTION FACTOR FAMILY PROTEIN"/>
    <property type="match status" value="1"/>
</dbReference>
<dbReference type="GO" id="GO:0005634">
    <property type="term" value="C:nucleus"/>
    <property type="evidence" value="ECO:0007669"/>
    <property type="project" value="UniProtKB-ARBA"/>
</dbReference>
<comment type="similarity">
    <text evidence="1">Belongs to the CorA metal ion transporter (MIT) (TC 1.A.35.5) family.</text>
</comment>
<evidence type="ECO:0000259" key="4">
    <source>
        <dbReference type="SMART" id="SM00338"/>
    </source>
</evidence>
<feature type="region of interest" description="Disordered" evidence="3">
    <location>
        <begin position="648"/>
        <end position="691"/>
    </location>
</feature>
<feature type="coiled-coil region" evidence="2">
    <location>
        <begin position="695"/>
        <end position="750"/>
    </location>
</feature>
<dbReference type="InterPro" id="IPR004827">
    <property type="entry name" value="bZIP"/>
</dbReference>
<evidence type="ECO:0000313" key="6">
    <source>
        <dbReference type="Proteomes" id="UP000685013"/>
    </source>
</evidence>
<feature type="non-terminal residue" evidence="5">
    <location>
        <position position="1"/>
    </location>
</feature>
<dbReference type="Pfam" id="PF22099">
    <property type="entry name" value="MRS2-like"/>
    <property type="match status" value="1"/>
</dbReference>
<feature type="compositionally biased region" description="Low complexity" evidence="3">
    <location>
        <begin position="772"/>
        <end position="783"/>
    </location>
</feature>
<keyword evidence="6" id="KW-1185">Reference proteome</keyword>
<evidence type="ECO:0000256" key="1">
    <source>
        <dbReference type="ARBA" id="ARBA00007535"/>
    </source>
</evidence>
<dbReference type="GO" id="GO:0015095">
    <property type="term" value="F:magnesium ion transmembrane transporter activity"/>
    <property type="evidence" value="ECO:0007669"/>
    <property type="project" value="UniProtKB-ARBA"/>
</dbReference>
<accession>A0AAV6NM81</accession>
<gene>
    <name evidence="5" type="primary">MRS2-4</name>
    <name evidence="5" type="ORF">SDJN03_05605</name>
</gene>
<dbReference type="CDD" id="cd14703">
    <property type="entry name" value="bZIP_plant_RF2"/>
    <property type="match status" value="1"/>
</dbReference>
<organism evidence="5 6">
    <name type="scientific">Cucurbita argyrosperma subsp. sororia</name>
    <dbReference type="NCBI Taxonomy" id="37648"/>
    <lineage>
        <taxon>Eukaryota</taxon>
        <taxon>Viridiplantae</taxon>
        <taxon>Streptophyta</taxon>
        <taxon>Embryophyta</taxon>
        <taxon>Tracheophyta</taxon>
        <taxon>Spermatophyta</taxon>
        <taxon>Magnoliopsida</taxon>
        <taxon>eudicotyledons</taxon>
        <taxon>Gunneridae</taxon>
        <taxon>Pentapetalae</taxon>
        <taxon>rosids</taxon>
        <taxon>fabids</taxon>
        <taxon>Cucurbitales</taxon>
        <taxon>Cucurbitaceae</taxon>
        <taxon>Cucurbiteae</taxon>
        <taxon>Cucurbita</taxon>
    </lineage>
</organism>
<feature type="coiled-coil region" evidence="2">
    <location>
        <begin position="256"/>
        <end position="290"/>
    </location>
</feature>
<feature type="compositionally biased region" description="Low complexity" evidence="3">
    <location>
        <begin position="1"/>
        <end position="10"/>
    </location>
</feature>
<dbReference type="EMBL" id="JAGKQH010000004">
    <property type="protein sequence ID" value="KAG6600372.1"/>
    <property type="molecule type" value="Genomic_DNA"/>
</dbReference>
<feature type="compositionally biased region" description="Polar residues" evidence="3">
    <location>
        <begin position="797"/>
        <end position="813"/>
    </location>
</feature>
<evidence type="ECO:0000256" key="2">
    <source>
        <dbReference type="SAM" id="Coils"/>
    </source>
</evidence>
<comment type="caution">
    <text evidence="5">The sequence shown here is derived from an EMBL/GenBank/DDBJ whole genome shotgun (WGS) entry which is preliminary data.</text>
</comment>
<evidence type="ECO:0000313" key="5">
    <source>
        <dbReference type="EMBL" id="KAG6600372.1"/>
    </source>
</evidence>
<feature type="domain" description="BZIP" evidence="4">
    <location>
        <begin position="680"/>
        <end position="739"/>
    </location>
</feature>
<dbReference type="SMART" id="SM00338">
    <property type="entry name" value="BRLZ"/>
    <property type="match status" value="1"/>
</dbReference>
<sequence>MGKGPFSFRRSNSRRRPKKAAQSTPLLSPQTPLPIDATSPPINNNGSGLVGGGGGGGGGGTVGKVKKKAGGAKLWMRLDRWGQSELLEWDKNAIIRRAAIPARDLRILGPVFSHSSNILAREKAMVVNLEFIKAIVTAEEVLLFDPLRQEVIPFVDQLRKLLATKSSSQGHGDGTVDERENDVNVSSGGKWLPVSEAGEAAEGVQYELPFEFQVLENALEVVCMYLDSSVEDLERDAYPVLDELARNVSTKNLERVRSLKSNLTRILARVQKVRDEIEHLLDDNEDMAQLYLTRKWMQNQQADALLGGLASNSTTAIVPHLRRLSSTRSGSMVTSNLLDDNDVEDLEMLLEAYFMQLDGTRNRILSVREYIDDTEDYVNIQLDNQRNELIQFQLTLTIASFAIAIETLIAGLFGMNIHCTLYDREGIFEYFVGDLRSSVATKERLFLEFHTMATSKGSSNVRNFMSSGKHALLPPKSPFPSVSPSYTEYVPNTAIGAKAVQRPRDGNSYHQRTSSESFLIEEQPSWLEDLLNEPETPVRRVGHRRSSSDSFAYTDSANANFDSIVQEDFKYTNSIPGHSWLSQEFDRQRDARHASFYTEAKQKNKVWESSLSAMNNPMALRSPRENIVVHTSGPLIPPLEADGLLSTASEKQDPTESGPHDPKVSSERKDVSLGKSSGSDTENKRAKQQFAQRSRVRKLQYIAELERKVQALQAEGSDVSAELEFLNQQNIILSMENKALKQRLESLAQEQLIKYLEQEVLEREIGRLRAVHQQQQPQQLRPSSSHRRTSSKDLDSQFANLSLKQKDSGSSCDPVTGPVRS</sequence>
<feature type="compositionally biased region" description="Low complexity" evidence="3">
    <location>
        <begin position="22"/>
        <end position="34"/>
    </location>
</feature>
<reference evidence="5 6" key="1">
    <citation type="journal article" date="2021" name="Hortic Res">
        <title>The domestication of Cucurbita argyrosperma as revealed by the genome of its wild relative.</title>
        <authorList>
            <person name="Barrera-Redondo J."/>
            <person name="Sanchez-de la Vega G."/>
            <person name="Aguirre-Liguori J.A."/>
            <person name="Castellanos-Morales G."/>
            <person name="Gutierrez-Guerrero Y.T."/>
            <person name="Aguirre-Dugua X."/>
            <person name="Aguirre-Planter E."/>
            <person name="Tenaillon M.I."/>
            <person name="Lira-Saade R."/>
            <person name="Eguiarte L.E."/>
        </authorList>
    </citation>
    <scope>NUCLEOTIDE SEQUENCE [LARGE SCALE GENOMIC DNA]</scope>
    <source>
        <strain evidence="5">JBR-2021</strain>
    </source>
</reference>
<feature type="compositionally biased region" description="Basic and acidic residues" evidence="3">
    <location>
        <begin position="650"/>
        <end position="672"/>
    </location>
</feature>
<dbReference type="Proteomes" id="UP000685013">
    <property type="component" value="Chromosome 4"/>
</dbReference>
<feature type="region of interest" description="Disordered" evidence="3">
    <location>
        <begin position="1"/>
        <end position="64"/>
    </location>
</feature>